<organism evidence="6 7">
    <name type="scientific">Candidatus Eubacterium faecale</name>
    <dbReference type="NCBI Taxonomy" id="2838568"/>
    <lineage>
        <taxon>Bacteria</taxon>
        <taxon>Bacillati</taxon>
        <taxon>Bacillota</taxon>
        <taxon>Clostridia</taxon>
        <taxon>Eubacteriales</taxon>
        <taxon>Eubacteriaceae</taxon>
        <taxon>Eubacterium</taxon>
    </lineage>
</organism>
<dbReference type="Proteomes" id="UP000823877">
    <property type="component" value="Unassembled WGS sequence"/>
</dbReference>
<protein>
    <recommendedName>
        <fullName evidence="2">protein-tyrosine-phosphatase</fullName>
        <ecNumber evidence="2">3.1.3.48</ecNumber>
    </recommendedName>
</protein>
<sequence length="242" mass="26830">MVLNDFTETHSHILPGIDDGSPDVETSLKMIAKLQAQGAKSIICTPHYYSDSLSLDDFLRKRNAAYETLKAALPAGSPKILLGAEVYISRYLFGNENLQRIRIDSTKYALIEHSFGEEFSEKAYDRLVSLLCDWGVTPILAHIERYGALMENTKALDALLELGCIAQVNISSFADERRKIKKKLFKYLETGKIALIGSDCHNMTSRPPEYGEGAKEISLKCGKAALQKLIDNSNRLAAGETI</sequence>
<dbReference type="PANTHER" id="PTHR39181">
    <property type="entry name" value="TYROSINE-PROTEIN PHOSPHATASE YWQE"/>
    <property type="match status" value="1"/>
</dbReference>
<keyword evidence="4" id="KW-0904">Protein phosphatase</keyword>
<dbReference type="GO" id="GO:0004725">
    <property type="term" value="F:protein tyrosine phosphatase activity"/>
    <property type="evidence" value="ECO:0007669"/>
    <property type="project" value="UniProtKB-EC"/>
</dbReference>
<evidence type="ECO:0000256" key="4">
    <source>
        <dbReference type="ARBA" id="ARBA00022912"/>
    </source>
</evidence>
<evidence type="ECO:0000256" key="3">
    <source>
        <dbReference type="ARBA" id="ARBA00022801"/>
    </source>
</evidence>
<evidence type="ECO:0000313" key="6">
    <source>
        <dbReference type="EMBL" id="HJB74926.1"/>
    </source>
</evidence>
<dbReference type="AlphaFoldDB" id="A0A9D2S9J5"/>
<proteinExistence type="inferred from homology"/>
<evidence type="ECO:0000256" key="5">
    <source>
        <dbReference type="ARBA" id="ARBA00051722"/>
    </source>
</evidence>
<dbReference type="PIRSF" id="PIRSF016557">
    <property type="entry name" value="Caps_synth_CpsB"/>
    <property type="match status" value="1"/>
</dbReference>
<dbReference type="Pfam" id="PF19567">
    <property type="entry name" value="CpsB_CapC"/>
    <property type="match status" value="1"/>
</dbReference>
<dbReference type="SUPFAM" id="SSF89550">
    <property type="entry name" value="PHP domain-like"/>
    <property type="match status" value="1"/>
</dbReference>
<dbReference type="EC" id="3.1.3.48" evidence="2"/>
<reference evidence="6" key="2">
    <citation type="submission" date="2021-04" db="EMBL/GenBank/DDBJ databases">
        <authorList>
            <person name="Gilroy R."/>
        </authorList>
    </citation>
    <scope>NUCLEOTIDE SEQUENCE</scope>
    <source>
        <strain evidence="6">CHK188-16595</strain>
    </source>
</reference>
<comment type="caution">
    <text evidence="6">The sequence shown here is derived from an EMBL/GenBank/DDBJ whole genome shotgun (WGS) entry which is preliminary data.</text>
</comment>
<dbReference type="InterPro" id="IPR016667">
    <property type="entry name" value="Caps_polysacc_synth_CpsB/CapC"/>
</dbReference>
<name>A0A9D2S9J5_9FIRM</name>
<accession>A0A9D2S9J5</accession>
<evidence type="ECO:0000313" key="7">
    <source>
        <dbReference type="Proteomes" id="UP000823877"/>
    </source>
</evidence>
<gene>
    <name evidence="6" type="ORF">IAA37_04535</name>
</gene>
<dbReference type="Gene3D" id="3.20.20.140">
    <property type="entry name" value="Metal-dependent hydrolases"/>
    <property type="match status" value="1"/>
</dbReference>
<dbReference type="GO" id="GO:0030145">
    <property type="term" value="F:manganese ion binding"/>
    <property type="evidence" value="ECO:0007669"/>
    <property type="project" value="InterPro"/>
</dbReference>
<comment type="catalytic activity">
    <reaction evidence="5">
        <text>O-phospho-L-tyrosyl-[protein] + H2O = L-tyrosyl-[protein] + phosphate</text>
        <dbReference type="Rhea" id="RHEA:10684"/>
        <dbReference type="Rhea" id="RHEA-COMP:10136"/>
        <dbReference type="Rhea" id="RHEA-COMP:20101"/>
        <dbReference type="ChEBI" id="CHEBI:15377"/>
        <dbReference type="ChEBI" id="CHEBI:43474"/>
        <dbReference type="ChEBI" id="CHEBI:46858"/>
        <dbReference type="ChEBI" id="CHEBI:61978"/>
        <dbReference type="EC" id="3.1.3.48"/>
    </reaction>
</comment>
<dbReference type="PANTHER" id="PTHR39181:SF1">
    <property type="entry name" value="TYROSINE-PROTEIN PHOSPHATASE YWQE"/>
    <property type="match status" value="1"/>
</dbReference>
<dbReference type="EMBL" id="DWXN01000010">
    <property type="protein sequence ID" value="HJB74926.1"/>
    <property type="molecule type" value="Genomic_DNA"/>
</dbReference>
<dbReference type="InterPro" id="IPR016195">
    <property type="entry name" value="Pol/histidinol_Pase-like"/>
</dbReference>
<evidence type="ECO:0000256" key="2">
    <source>
        <dbReference type="ARBA" id="ARBA00013064"/>
    </source>
</evidence>
<keyword evidence="3" id="KW-0378">Hydrolase</keyword>
<comment type="similarity">
    <text evidence="1">Belongs to the metallo-dependent hydrolases superfamily. CpsB/CapC family.</text>
</comment>
<evidence type="ECO:0000256" key="1">
    <source>
        <dbReference type="ARBA" id="ARBA00005750"/>
    </source>
</evidence>
<reference evidence="6" key="1">
    <citation type="journal article" date="2021" name="PeerJ">
        <title>Extensive microbial diversity within the chicken gut microbiome revealed by metagenomics and culture.</title>
        <authorList>
            <person name="Gilroy R."/>
            <person name="Ravi A."/>
            <person name="Getino M."/>
            <person name="Pursley I."/>
            <person name="Horton D.L."/>
            <person name="Alikhan N.F."/>
            <person name="Baker D."/>
            <person name="Gharbi K."/>
            <person name="Hall N."/>
            <person name="Watson M."/>
            <person name="Adriaenssens E.M."/>
            <person name="Foster-Nyarko E."/>
            <person name="Jarju S."/>
            <person name="Secka A."/>
            <person name="Antonio M."/>
            <person name="Oren A."/>
            <person name="Chaudhuri R.R."/>
            <person name="La Ragione R."/>
            <person name="Hildebrand F."/>
            <person name="Pallen M.J."/>
        </authorList>
    </citation>
    <scope>NUCLEOTIDE SEQUENCE</scope>
    <source>
        <strain evidence="6">CHK188-16595</strain>
    </source>
</reference>